<dbReference type="Proteomes" id="UP000278775">
    <property type="component" value="Unassembled WGS sequence"/>
</dbReference>
<organism evidence="1 2">
    <name type="scientific">Chryseobacterium nematophagum</name>
    <dbReference type="NCBI Taxonomy" id="2305228"/>
    <lineage>
        <taxon>Bacteria</taxon>
        <taxon>Pseudomonadati</taxon>
        <taxon>Bacteroidota</taxon>
        <taxon>Flavobacteriia</taxon>
        <taxon>Flavobacteriales</taxon>
        <taxon>Weeksellaceae</taxon>
        <taxon>Chryseobacterium group</taxon>
        <taxon>Chryseobacterium</taxon>
    </lineage>
</organism>
<reference evidence="1 2" key="1">
    <citation type="submission" date="2018-08" db="EMBL/GenBank/DDBJ databases">
        <title>Chryseobacterium nematophagum: a novel matrix digesting pathogen of nematodes.</title>
        <authorList>
            <person name="Page A."/>
            <person name="Roberts M."/>
            <person name="Felix M.-A."/>
            <person name="Weir W."/>
        </authorList>
    </citation>
    <scope>NUCLEOTIDE SEQUENCE [LARGE SCALE GENOMIC DNA]</scope>
    <source>
        <strain evidence="1 2">JUb129</strain>
    </source>
</reference>
<dbReference type="EMBL" id="QWIU01000001">
    <property type="protein sequence ID" value="RNA63946.1"/>
    <property type="molecule type" value="Genomic_DNA"/>
</dbReference>
<proteinExistence type="predicted"/>
<comment type="caution">
    <text evidence="1">The sequence shown here is derived from an EMBL/GenBank/DDBJ whole genome shotgun (WGS) entry which is preliminary data.</text>
</comment>
<dbReference type="InterPro" id="IPR043766">
    <property type="entry name" value="BfmA-like"/>
</dbReference>
<name>A0A3M7TLK7_9FLAO</name>
<sequence>MHISFTKHDPNISTSCKAVIEYLEKENNTREKKLEHYFDGMSELYENKFDDHLEKQNKFFSNVEQDKEEKFFSQIEATDTIDANSSSRHKESQSNFFMINVSPSKQEIDHLKKIIDIELNNKGIGEKEQFILAQTDQGNNQLEIMKNDLMHQALREYSREVMQKYVENFNRTIYINPDKLPNQKEEKNINSETKLELNNQGIDKNNPNYEQLYQQIRENKAKLLGKDLSVRKMTEKDLVWFGKVEEKRTYKSDDKWVKDNKSTQKEIDRLDKIVSESSKKNKERLEKIVTLEKRLHRDKVTGDVVREGMKKGGDQYHVHIIVSRYDNCPDKRFKGSMSPMANHKNSKIAGKNAQVGFNRDEFFKQTEKSFDQKFHYERPQKEKYEQRNFERKNYDRTGQKLSNAVKRTGTEILQPLKNEVMRNTGMNEISKLNISNNVSKELGFRVPMSIPKTPMEASIKLIRSTIQKISEVSKGI</sequence>
<evidence type="ECO:0008006" key="3">
    <source>
        <dbReference type="Google" id="ProtNLM"/>
    </source>
</evidence>
<evidence type="ECO:0000313" key="2">
    <source>
        <dbReference type="Proteomes" id="UP000278775"/>
    </source>
</evidence>
<dbReference type="AlphaFoldDB" id="A0A3M7TLK7"/>
<dbReference type="RefSeq" id="WP_122634717.1">
    <property type="nucleotide sequence ID" value="NZ_QWIU01000001.1"/>
</dbReference>
<protein>
    <recommendedName>
        <fullName evidence="3">Mobilization protein</fullName>
    </recommendedName>
</protein>
<dbReference type="Pfam" id="PF18976">
    <property type="entry name" value="DUF5712"/>
    <property type="match status" value="2"/>
</dbReference>
<accession>A0A3M7TLK7</accession>
<dbReference type="OrthoDB" id="1404627at2"/>
<evidence type="ECO:0000313" key="1">
    <source>
        <dbReference type="EMBL" id="RNA63946.1"/>
    </source>
</evidence>
<gene>
    <name evidence="1" type="ORF">D1631_00095</name>
</gene>